<evidence type="ECO:0000313" key="1">
    <source>
        <dbReference type="EMBL" id="SLN34037.1"/>
    </source>
</evidence>
<protein>
    <submittedName>
        <fullName evidence="1">Uncharacterized protein</fullName>
    </submittedName>
</protein>
<gene>
    <name evidence="1" type="ORF">PSJ8397_01660</name>
</gene>
<proteinExistence type="predicted"/>
<name>A0A1Y5S776_9RHOB</name>
<dbReference type="Proteomes" id="UP000193623">
    <property type="component" value="Unassembled WGS sequence"/>
</dbReference>
<evidence type="ECO:0000313" key="2">
    <source>
        <dbReference type="Proteomes" id="UP000193623"/>
    </source>
</evidence>
<dbReference type="AlphaFoldDB" id="A0A1Y5S776"/>
<organism evidence="1 2">
    <name type="scientific">Pseudooctadecabacter jejudonensis</name>
    <dbReference type="NCBI Taxonomy" id="1391910"/>
    <lineage>
        <taxon>Bacteria</taxon>
        <taxon>Pseudomonadati</taxon>
        <taxon>Pseudomonadota</taxon>
        <taxon>Alphaproteobacteria</taxon>
        <taxon>Rhodobacterales</taxon>
        <taxon>Paracoccaceae</taxon>
        <taxon>Pseudooctadecabacter</taxon>
    </lineage>
</organism>
<reference evidence="1 2" key="1">
    <citation type="submission" date="2017-03" db="EMBL/GenBank/DDBJ databases">
        <authorList>
            <person name="Afonso C.L."/>
            <person name="Miller P.J."/>
            <person name="Scott M.A."/>
            <person name="Spackman E."/>
            <person name="Goraichik I."/>
            <person name="Dimitrov K.M."/>
            <person name="Suarez D.L."/>
            <person name="Swayne D.E."/>
        </authorList>
    </citation>
    <scope>NUCLEOTIDE SEQUENCE [LARGE SCALE GENOMIC DNA]</scope>
    <source>
        <strain evidence="1 2">CECT 8397</strain>
    </source>
</reference>
<dbReference type="EMBL" id="FWFT01000002">
    <property type="protein sequence ID" value="SLN34037.1"/>
    <property type="molecule type" value="Genomic_DNA"/>
</dbReference>
<sequence>MLRTITVGNHIQIQGLLVKTLANGRLVISVGDRKYEGQPVQRRTN</sequence>
<keyword evidence="2" id="KW-1185">Reference proteome</keyword>
<accession>A0A1Y5S776</accession>